<dbReference type="GO" id="GO:0004399">
    <property type="term" value="F:histidinol dehydrogenase activity"/>
    <property type="evidence" value="ECO:0007669"/>
    <property type="project" value="UniProtKB-UniRule"/>
</dbReference>
<evidence type="ECO:0000256" key="5">
    <source>
        <dbReference type="ARBA" id="ARBA00023002"/>
    </source>
</evidence>
<evidence type="ECO:0000256" key="2">
    <source>
        <dbReference type="ARBA" id="ARBA00016531"/>
    </source>
</evidence>
<dbReference type="InterPro" id="IPR001692">
    <property type="entry name" value="Histidinol_DH_CS"/>
</dbReference>
<comment type="similarity">
    <text evidence="1 6 7 12">Belongs to the histidinol dehydrogenase family.</text>
</comment>
<evidence type="ECO:0000256" key="1">
    <source>
        <dbReference type="ARBA" id="ARBA00010178"/>
    </source>
</evidence>
<evidence type="ECO:0000313" key="16">
    <source>
        <dbReference type="Proteomes" id="UP000582213"/>
    </source>
</evidence>
<dbReference type="SUPFAM" id="SSF53720">
    <property type="entry name" value="ALDH-like"/>
    <property type="match status" value="1"/>
</dbReference>
<dbReference type="GO" id="GO:0008270">
    <property type="term" value="F:zinc ion binding"/>
    <property type="evidence" value="ECO:0007669"/>
    <property type="project" value="UniProtKB-UniRule"/>
</dbReference>
<evidence type="ECO:0000313" key="15">
    <source>
        <dbReference type="Proteomes" id="UP000427373"/>
    </source>
</evidence>
<comment type="catalytic activity">
    <reaction evidence="6 7">
        <text>L-histidinol + 2 NAD(+) + H2O = L-histidine + 2 NADH + 3 H(+)</text>
        <dbReference type="Rhea" id="RHEA:20641"/>
        <dbReference type="ChEBI" id="CHEBI:15377"/>
        <dbReference type="ChEBI" id="CHEBI:15378"/>
        <dbReference type="ChEBI" id="CHEBI:57540"/>
        <dbReference type="ChEBI" id="CHEBI:57595"/>
        <dbReference type="ChEBI" id="CHEBI:57699"/>
        <dbReference type="ChEBI" id="CHEBI:57945"/>
        <dbReference type="EC" id="1.1.1.23"/>
    </reaction>
</comment>
<evidence type="ECO:0000256" key="12">
    <source>
        <dbReference type="RuleBase" id="RU004175"/>
    </source>
</evidence>
<feature type="active site" description="Proton acceptor" evidence="6 8">
    <location>
        <position position="295"/>
    </location>
</feature>
<dbReference type="PANTHER" id="PTHR21256:SF2">
    <property type="entry name" value="HISTIDINE BIOSYNTHESIS TRIFUNCTIONAL PROTEIN"/>
    <property type="match status" value="1"/>
</dbReference>
<keyword evidence="4 6" id="KW-0862">Zinc</keyword>
<evidence type="ECO:0000256" key="6">
    <source>
        <dbReference type="HAMAP-Rule" id="MF_01024"/>
    </source>
</evidence>
<reference evidence="13 16" key="2">
    <citation type="submission" date="2020-08" db="EMBL/GenBank/DDBJ databases">
        <title>Genomic Encyclopedia of Type Strains, Phase IV (KMG-IV): sequencing the most valuable type-strain genomes for metagenomic binning, comparative biology and taxonomic classification.</title>
        <authorList>
            <person name="Goeker M."/>
        </authorList>
    </citation>
    <scope>NUCLEOTIDE SEQUENCE [LARGE SCALE GENOMIC DNA]</scope>
    <source>
        <strain evidence="13 16">DSM 12421</strain>
    </source>
</reference>
<dbReference type="AlphaFoldDB" id="A0A650CHL1"/>
<evidence type="ECO:0000256" key="8">
    <source>
        <dbReference type="PIRSR" id="PIRSR000099-1"/>
    </source>
</evidence>
<dbReference type="GO" id="GO:0000105">
    <property type="term" value="P:L-histidine biosynthetic process"/>
    <property type="evidence" value="ECO:0007669"/>
    <property type="project" value="UniProtKB-UniRule"/>
</dbReference>
<keyword evidence="15" id="KW-1185">Reference proteome</keyword>
<feature type="binding site" evidence="6 9">
    <location>
        <position position="172"/>
    </location>
    <ligand>
        <name>NAD(+)</name>
        <dbReference type="ChEBI" id="CHEBI:57540"/>
    </ligand>
</feature>
<feature type="binding site" evidence="6 11">
    <location>
        <position position="385"/>
    </location>
    <ligand>
        <name>Zn(2+)</name>
        <dbReference type="ChEBI" id="CHEBI:29105"/>
    </ligand>
</feature>
<dbReference type="GO" id="GO:0051287">
    <property type="term" value="F:NAD binding"/>
    <property type="evidence" value="ECO:0007669"/>
    <property type="project" value="InterPro"/>
</dbReference>
<dbReference type="GeneID" id="42801227"/>
<dbReference type="PANTHER" id="PTHR21256">
    <property type="entry name" value="HISTIDINOL DEHYDROGENASE HDH"/>
    <property type="match status" value="1"/>
</dbReference>
<feature type="binding site" evidence="6 10">
    <location>
        <position position="243"/>
    </location>
    <ligand>
        <name>substrate</name>
    </ligand>
</feature>
<dbReference type="HAMAP" id="MF_01024">
    <property type="entry name" value="HisD"/>
    <property type="match status" value="1"/>
</dbReference>
<keyword evidence="3 6" id="KW-0479">Metal-binding</keyword>
<dbReference type="Gene3D" id="3.40.50.1980">
    <property type="entry name" value="Nitrogenase molybdenum iron protein domain"/>
    <property type="match status" value="2"/>
</dbReference>
<dbReference type="EC" id="1.1.1.23" evidence="6 7"/>
<protein>
    <recommendedName>
        <fullName evidence="2 6">Histidinol dehydrogenase</fullName>
        <shortName evidence="6 7">HDH</shortName>
        <ecNumber evidence="6 7">1.1.1.23</ecNumber>
    </recommendedName>
</protein>
<dbReference type="RefSeq" id="WP_156014672.1">
    <property type="nucleotide sequence ID" value="NZ_CP045484.1"/>
</dbReference>
<dbReference type="NCBIfam" id="TIGR00069">
    <property type="entry name" value="hisD"/>
    <property type="match status" value="1"/>
</dbReference>
<dbReference type="EMBL" id="CP045484">
    <property type="protein sequence ID" value="QGR17175.1"/>
    <property type="molecule type" value="Genomic_DNA"/>
</dbReference>
<dbReference type="UniPathway" id="UPA00031">
    <property type="reaction ID" value="UER00014"/>
</dbReference>
<keyword evidence="6 7" id="KW-0368">Histidine biosynthesis</keyword>
<feature type="binding site" evidence="6 10">
    <location>
        <position position="327"/>
    </location>
    <ligand>
        <name>substrate</name>
    </ligand>
</feature>
<evidence type="ECO:0000313" key="14">
    <source>
        <dbReference type="EMBL" id="QGR17175.1"/>
    </source>
</evidence>
<dbReference type="InterPro" id="IPR022695">
    <property type="entry name" value="Histidinol_DH_monofunct"/>
</dbReference>
<evidence type="ECO:0000256" key="4">
    <source>
        <dbReference type="ARBA" id="ARBA00022833"/>
    </source>
</evidence>
<comment type="cofactor">
    <cofactor evidence="6 11">
        <name>Zn(2+)</name>
        <dbReference type="ChEBI" id="CHEBI:29105"/>
    </cofactor>
    <text evidence="6 11">Binds 1 zinc ion per subunit.</text>
</comment>
<evidence type="ECO:0000256" key="3">
    <source>
        <dbReference type="ARBA" id="ARBA00022723"/>
    </source>
</evidence>
<feature type="binding site" evidence="6 10">
    <location>
        <position position="240"/>
    </location>
    <ligand>
        <name>substrate</name>
    </ligand>
</feature>
<dbReference type="InterPro" id="IPR012131">
    <property type="entry name" value="Hstdl_DH"/>
</dbReference>
<dbReference type="OrthoDB" id="36308at2157"/>
<evidence type="ECO:0000256" key="9">
    <source>
        <dbReference type="PIRSR" id="PIRSR000099-2"/>
    </source>
</evidence>
<comment type="function">
    <text evidence="6 7">Catalyzes the sequential NAD-dependent oxidations of L-histidinol to L-histidinaldehyde and then to L-histidine.</text>
</comment>
<evidence type="ECO:0000256" key="7">
    <source>
        <dbReference type="PIRNR" id="PIRNR000099"/>
    </source>
</evidence>
<dbReference type="PROSITE" id="PS00611">
    <property type="entry name" value="HISOL_DEHYDROGENASE"/>
    <property type="match status" value="1"/>
</dbReference>
<dbReference type="PRINTS" id="PR00083">
    <property type="entry name" value="HOLDHDRGNASE"/>
</dbReference>
<dbReference type="CDD" id="cd06572">
    <property type="entry name" value="Histidinol_dh"/>
    <property type="match status" value="1"/>
</dbReference>
<name>A0A650CHL1_SULOH</name>
<feature type="active site" description="Proton acceptor" evidence="6 8">
    <location>
        <position position="294"/>
    </location>
</feature>
<dbReference type="KEGG" id="soh:D1869_08230"/>
<dbReference type="EMBL" id="JACHFY010000001">
    <property type="protein sequence ID" value="MBB5252366.1"/>
    <property type="molecule type" value="Genomic_DNA"/>
</dbReference>
<feature type="binding site" evidence="6 10">
    <location>
        <position position="380"/>
    </location>
    <ligand>
        <name>substrate</name>
    </ligand>
</feature>
<feature type="binding site" evidence="6 11">
    <location>
        <position position="240"/>
    </location>
    <ligand>
        <name>Zn(2+)</name>
        <dbReference type="ChEBI" id="CHEBI:29105"/>
    </ligand>
</feature>
<dbReference type="Proteomes" id="UP000582213">
    <property type="component" value="Unassembled WGS sequence"/>
</dbReference>
<comment type="pathway">
    <text evidence="6 7">Amino-acid biosynthesis; L-histidine biosynthesis; L-histidine from 5-phospho-alpha-D-ribose 1-diphosphate: step 9/9.</text>
</comment>
<gene>
    <name evidence="6 14" type="primary">hisD</name>
    <name evidence="14" type="ORF">D1869_08230</name>
    <name evidence="13" type="ORF">HNQ62_000084</name>
</gene>
<reference evidence="14 15" key="1">
    <citation type="submission" date="2019-10" db="EMBL/GenBank/DDBJ databases">
        <title>Genome Sequences from Six Type Strain Members of the Archaeal Family Sulfolobaceae: Acidianus ambivalens, Acidianus infernus, Metallosphaera prunae, Stygiolobus azoricus, Sulfolobus metallicus, and Sulfurisphaera ohwakuensis.</title>
        <authorList>
            <person name="Counts J.A."/>
            <person name="Kelly R.M."/>
        </authorList>
    </citation>
    <scope>NUCLEOTIDE SEQUENCE [LARGE SCALE GENOMIC DNA]</scope>
    <source>
        <strain evidence="14 15">TA-1</strain>
    </source>
</reference>
<sequence>MILKELPKQRPNDFTKVLQDVEKIISYVKQKGDEALIELEEKFDKVKLTSIKFPEVDKLASQISQDLKMAIDVIFTQIYEFNNSIKPPNIIGGSANGIDYGVMWKSIERVGIYVPGGEKAYPSTLLMAGVPALVAGVKEIYVSSPPTKINSAIAYISLKLGVKEIYTIGGAQAIAAMAYGTQTVKKVDKIVGPGNIYVQAAKYLVSGDVGIDGIEGPTELVIIADETANPSNIILDLKAQAEHGKSTFLVLLSNSDKIINFVSKELEVDSNIYYVIKVNSIDEAIDIANEIAPEHLSLQISNAREYLPRVKNAGAVTLGNTPPAIIDYSAGPNHILPTNGWAKIRGGISVYDYLKMIMYASTSNPEKKLVEASKILAKYEGFVFHADSIGVRYE</sequence>
<feature type="binding site" evidence="6 11">
    <location>
        <position position="243"/>
    </location>
    <ligand>
        <name>Zn(2+)</name>
        <dbReference type="ChEBI" id="CHEBI:29105"/>
    </ligand>
</feature>
<feature type="binding site" evidence="6 10">
    <location>
        <position position="218"/>
    </location>
    <ligand>
        <name>substrate</name>
    </ligand>
</feature>
<evidence type="ECO:0000256" key="11">
    <source>
        <dbReference type="PIRSR" id="PIRSR000099-4"/>
    </source>
</evidence>
<dbReference type="Gene3D" id="1.20.5.1300">
    <property type="match status" value="1"/>
</dbReference>
<dbReference type="InterPro" id="IPR016161">
    <property type="entry name" value="Ald_DH/histidinol_DH"/>
</dbReference>
<accession>A0A650CHL1</accession>
<evidence type="ECO:0000256" key="10">
    <source>
        <dbReference type="PIRSR" id="PIRSR000099-3"/>
    </source>
</evidence>
<dbReference type="GO" id="GO:0005737">
    <property type="term" value="C:cytoplasm"/>
    <property type="evidence" value="ECO:0007669"/>
    <property type="project" value="TreeGrafter"/>
</dbReference>
<keyword evidence="5 6" id="KW-0560">Oxidoreductase</keyword>
<dbReference type="PIRSF" id="PIRSF000099">
    <property type="entry name" value="Histidinol_dh"/>
    <property type="match status" value="1"/>
</dbReference>
<keyword evidence="6 7" id="KW-0028">Amino-acid biosynthesis</keyword>
<dbReference type="Pfam" id="PF00815">
    <property type="entry name" value="Histidinol_dh"/>
    <property type="match status" value="1"/>
</dbReference>
<dbReference type="FunFam" id="3.40.50.1980:FF:000001">
    <property type="entry name" value="Histidinol dehydrogenase"/>
    <property type="match status" value="1"/>
</dbReference>
<evidence type="ECO:0000313" key="13">
    <source>
        <dbReference type="EMBL" id="MBB5252366.1"/>
    </source>
</evidence>
<feature type="binding site" evidence="6 10">
    <location>
        <position position="295"/>
    </location>
    <ligand>
        <name>substrate</name>
    </ligand>
</feature>
<feature type="binding site" evidence="6 10">
    <location>
        <position position="385"/>
    </location>
    <ligand>
        <name>substrate</name>
    </ligand>
</feature>
<feature type="binding site" evidence="6 9">
    <location>
        <position position="195"/>
    </location>
    <ligand>
        <name>NAD(+)</name>
        <dbReference type="ChEBI" id="CHEBI:57540"/>
    </ligand>
</feature>
<dbReference type="Proteomes" id="UP000427373">
    <property type="component" value="Chromosome"/>
</dbReference>
<feature type="binding site" evidence="6 9">
    <location>
        <position position="113"/>
    </location>
    <ligand>
        <name>NAD(+)</name>
        <dbReference type="ChEBI" id="CHEBI:57540"/>
    </ligand>
</feature>
<feature type="binding site" evidence="6 11">
    <location>
        <position position="327"/>
    </location>
    <ligand>
        <name>Zn(2+)</name>
        <dbReference type="ChEBI" id="CHEBI:29105"/>
    </ligand>
</feature>
<organism evidence="14 15">
    <name type="scientific">Sulfurisphaera ohwakuensis</name>
    <dbReference type="NCBI Taxonomy" id="69656"/>
    <lineage>
        <taxon>Archaea</taxon>
        <taxon>Thermoproteota</taxon>
        <taxon>Thermoprotei</taxon>
        <taxon>Sulfolobales</taxon>
        <taxon>Sulfolobaceae</taxon>
        <taxon>Sulfurisphaera</taxon>
    </lineage>
</organism>
<proteinExistence type="inferred from homology"/>
<keyword evidence="6 7" id="KW-0520">NAD</keyword>